<evidence type="ECO:0000313" key="4">
    <source>
        <dbReference type="Proteomes" id="UP000004095"/>
    </source>
</evidence>
<evidence type="ECO:0000313" key="3">
    <source>
        <dbReference type="EMBL" id="EAY27154.1"/>
    </source>
</evidence>
<dbReference type="Proteomes" id="UP000004095">
    <property type="component" value="Unassembled WGS sequence"/>
</dbReference>
<dbReference type="eggNOG" id="COG0859">
    <property type="taxonomic scope" value="Bacteria"/>
</dbReference>
<dbReference type="PANTHER" id="PTHR30160:SF15">
    <property type="entry name" value="GLYCOSYLTRANSFERASE HI_0523-RELATED"/>
    <property type="match status" value="1"/>
</dbReference>
<dbReference type="GO" id="GO:0005829">
    <property type="term" value="C:cytosol"/>
    <property type="evidence" value="ECO:0007669"/>
    <property type="project" value="TreeGrafter"/>
</dbReference>
<organism evidence="3 4">
    <name type="scientific">Microscilla marina ATCC 23134</name>
    <dbReference type="NCBI Taxonomy" id="313606"/>
    <lineage>
        <taxon>Bacteria</taxon>
        <taxon>Pseudomonadati</taxon>
        <taxon>Bacteroidota</taxon>
        <taxon>Cytophagia</taxon>
        <taxon>Cytophagales</taxon>
        <taxon>Microscillaceae</taxon>
        <taxon>Microscilla</taxon>
    </lineage>
</organism>
<dbReference type="RefSeq" id="WP_004156231.1">
    <property type="nucleotide sequence ID" value="NZ_AAWS01000026.1"/>
</dbReference>
<proteinExistence type="predicted"/>
<dbReference type="EMBL" id="AAWS01000026">
    <property type="protein sequence ID" value="EAY27154.1"/>
    <property type="molecule type" value="Genomic_DNA"/>
</dbReference>
<name>A1ZR65_MICM2</name>
<sequence>MKKLPESIIISRTDNLGDVMLTLPMTGYIKSIAPTTKVYFLGKSYTRAVIESSKFVDQFIDKESVAQDSTILANLQAQAIVFAAPDKEVAKAAKQARIPLRVGTSHRWYHWLYCNQKVNFTRKQSELHEAQLNFKLFAPLGLLTNPTLEQIKQWYGLEPDPKATPDNDFIRWLSPDRFNLIIHPKSKGSAKEWGLANYTQLVEALPANKFQVLITGIKAEGDLIKQQAPDIFNFPHVHDLTGKLSLPELVALTSKANGFLAGSTGPLHIASAMGIHTLGIYPPIRPMHPGRWQPVGKQAHYLGLDKKCNDCRKSNVCACVRAISVDQVKQTIEGFLNH</sequence>
<keyword evidence="2 3" id="KW-0808">Transferase</keyword>
<dbReference type="GO" id="GO:0008713">
    <property type="term" value="F:ADP-heptose-lipopolysaccharide heptosyltransferase activity"/>
    <property type="evidence" value="ECO:0007669"/>
    <property type="project" value="TreeGrafter"/>
</dbReference>
<dbReference type="AlphaFoldDB" id="A1ZR65"/>
<keyword evidence="4" id="KW-1185">Reference proteome</keyword>
<dbReference type="Pfam" id="PF01075">
    <property type="entry name" value="Glyco_transf_9"/>
    <property type="match status" value="1"/>
</dbReference>
<gene>
    <name evidence="3" type="ORF">M23134_08428</name>
</gene>
<dbReference type="CDD" id="cd03789">
    <property type="entry name" value="GT9_LPS_heptosyltransferase"/>
    <property type="match status" value="1"/>
</dbReference>
<dbReference type="InterPro" id="IPR002201">
    <property type="entry name" value="Glyco_trans_9"/>
</dbReference>
<dbReference type="PANTHER" id="PTHR30160">
    <property type="entry name" value="TETRAACYLDISACCHARIDE 4'-KINASE-RELATED"/>
    <property type="match status" value="1"/>
</dbReference>
<dbReference type="GO" id="GO:0009244">
    <property type="term" value="P:lipopolysaccharide core region biosynthetic process"/>
    <property type="evidence" value="ECO:0007669"/>
    <property type="project" value="TreeGrafter"/>
</dbReference>
<dbReference type="InterPro" id="IPR051199">
    <property type="entry name" value="LPS_LOS_Heptosyltrfase"/>
</dbReference>
<dbReference type="OrthoDB" id="9797795at2"/>
<keyword evidence="1" id="KW-0328">Glycosyltransferase</keyword>
<comment type="caution">
    <text evidence="3">The sequence shown here is derived from an EMBL/GenBank/DDBJ whole genome shotgun (WGS) entry which is preliminary data.</text>
</comment>
<dbReference type="SUPFAM" id="SSF53756">
    <property type="entry name" value="UDP-Glycosyltransferase/glycogen phosphorylase"/>
    <property type="match status" value="1"/>
</dbReference>
<reference evidence="3 4" key="1">
    <citation type="submission" date="2007-01" db="EMBL/GenBank/DDBJ databases">
        <authorList>
            <person name="Haygood M."/>
            <person name="Podell S."/>
            <person name="Anderson C."/>
            <person name="Hopkinson B."/>
            <person name="Roe K."/>
            <person name="Barbeau K."/>
            <person name="Gaasterland T."/>
            <person name="Ferriera S."/>
            <person name="Johnson J."/>
            <person name="Kravitz S."/>
            <person name="Beeson K."/>
            <person name="Sutton G."/>
            <person name="Rogers Y.-H."/>
            <person name="Friedman R."/>
            <person name="Frazier M."/>
            <person name="Venter J.C."/>
        </authorList>
    </citation>
    <scope>NUCLEOTIDE SEQUENCE [LARGE SCALE GENOMIC DNA]</scope>
    <source>
        <strain evidence="3 4">ATCC 23134</strain>
    </source>
</reference>
<protein>
    <submittedName>
        <fullName evidence="3">Glycosyl transferase, family 9</fullName>
    </submittedName>
</protein>
<evidence type="ECO:0000256" key="2">
    <source>
        <dbReference type="ARBA" id="ARBA00022679"/>
    </source>
</evidence>
<dbReference type="Gene3D" id="3.40.50.2000">
    <property type="entry name" value="Glycogen Phosphorylase B"/>
    <property type="match status" value="2"/>
</dbReference>
<accession>A1ZR65</accession>
<evidence type="ECO:0000256" key="1">
    <source>
        <dbReference type="ARBA" id="ARBA00022676"/>
    </source>
</evidence>